<evidence type="ECO:0000313" key="2">
    <source>
        <dbReference type="RefSeq" id="XP_075108920.1"/>
    </source>
</evidence>
<sequence>MGSVLTIEIQVDLLKSYNAKEVKEIIFQIDSSKRPSLHDFGSGFFKAAWSIVGEDIIATILEFSHNGKLLKQLNSTNIVLIPNVEVPEYTSQYSPIFCCNVVYKGISKMLCSRLKHVVTQLEADNQAAFIPDRFMMHNILICHDLLRHYNKKLLLDV</sequence>
<keyword evidence="1" id="KW-1185">Reference proteome</keyword>
<protein>
    <submittedName>
        <fullName evidence="2">Uncharacterized protein LOC142180753</fullName>
    </submittedName>
</protein>
<gene>
    <name evidence="2" type="primary">LOC142180753</name>
</gene>
<accession>A0AC58UHE6</accession>
<reference evidence="2" key="2">
    <citation type="submission" date="2025-08" db="UniProtKB">
        <authorList>
            <consortium name="RefSeq"/>
        </authorList>
    </citation>
    <scope>IDENTIFICATION</scope>
    <source>
        <tissue evidence="2">Leaf</tissue>
    </source>
</reference>
<name>A0AC58UHE6_TOBAC</name>
<organism evidence="1 2">
    <name type="scientific">Nicotiana tabacum</name>
    <name type="common">Common tobacco</name>
    <dbReference type="NCBI Taxonomy" id="4097"/>
    <lineage>
        <taxon>Eukaryota</taxon>
        <taxon>Viridiplantae</taxon>
        <taxon>Streptophyta</taxon>
        <taxon>Embryophyta</taxon>
        <taxon>Tracheophyta</taxon>
        <taxon>Spermatophyta</taxon>
        <taxon>Magnoliopsida</taxon>
        <taxon>eudicotyledons</taxon>
        <taxon>Gunneridae</taxon>
        <taxon>Pentapetalae</taxon>
        <taxon>asterids</taxon>
        <taxon>lamiids</taxon>
        <taxon>Solanales</taxon>
        <taxon>Solanaceae</taxon>
        <taxon>Nicotianoideae</taxon>
        <taxon>Nicotianeae</taxon>
        <taxon>Nicotiana</taxon>
    </lineage>
</organism>
<reference evidence="1" key="1">
    <citation type="journal article" date="2014" name="Nat. Commun.">
        <title>The tobacco genome sequence and its comparison with those of tomato and potato.</title>
        <authorList>
            <person name="Sierro N."/>
            <person name="Battey J.N."/>
            <person name="Ouadi S."/>
            <person name="Bakaher N."/>
            <person name="Bovet L."/>
            <person name="Willig A."/>
            <person name="Goepfert S."/>
            <person name="Peitsch M.C."/>
            <person name="Ivanov N.V."/>
        </authorList>
    </citation>
    <scope>NUCLEOTIDE SEQUENCE [LARGE SCALE GENOMIC DNA]</scope>
</reference>
<proteinExistence type="predicted"/>
<dbReference type="RefSeq" id="XP_075108920.1">
    <property type="nucleotide sequence ID" value="XM_075252819.1"/>
</dbReference>
<evidence type="ECO:0000313" key="1">
    <source>
        <dbReference type="Proteomes" id="UP000790787"/>
    </source>
</evidence>
<dbReference type="Proteomes" id="UP000790787">
    <property type="component" value="Chromosome 5"/>
</dbReference>